<protein>
    <submittedName>
        <fullName evidence="2">Uncharacterized protein</fullName>
    </submittedName>
</protein>
<keyword evidence="1" id="KW-1133">Transmembrane helix</keyword>
<feature type="transmembrane region" description="Helical" evidence="1">
    <location>
        <begin position="74"/>
        <end position="92"/>
    </location>
</feature>
<organism evidence="2 3">
    <name type="scientific">Chitinophaga skermanii</name>
    <dbReference type="NCBI Taxonomy" id="331697"/>
    <lineage>
        <taxon>Bacteria</taxon>
        <taxon>Pseudomonadati</taxon>
        <taxon>Bacteroidota</taxon>
        <taxon>Chitinophagia</taxon>
        <taxon>Chitinophagales</taxon>
        <taxon>Chitinophagaceae</taxon>
        <taxon>Chitinophaga</taxon>
    </lineage>
</organism>
<reference evidence="2 3" key="1">
    <citation type="submission" date="2018-06" db="EMBL/GenBank/DDBJ databases">
        <title>Genomic Encyclopedia of Archaeal and Bacterial Type Strains, Phase II (KMG-II): from individual species to whole genera.</title>
        <authorList>
            <person name="Goeker M."/>
        </authorList>
    </citation>
    <scope>NUCLEOTIDE SEQUENCE [LARGE SCALE GENOMIC DNA]</scope>
    <source>
        <strain evidence="2 3">DSM 23857</strain>
    </source>
</reference>
<proteinExistence type="predicted"/>
<gene>
    <name evidence="2" type="ORF">LX64_00967</name>
</gene>
<feature type="transmembrane region" description="Helical" evidence="1">
    <location>
        <begin position="48"/>
        <end position="68"/>
    </location>
</feature>
<name>A0A327QUM9_9BACT</name>
<dbReference type="EMBL" id="QLLL01000002">
    <property type="protein sequence ID" value="RAJ08319.1"/>
    <property type="molecule type" value="Genomic_DNA"/>
</dbReference>
<dbReference type="Proteomes" id="UP000249547">
    <property type="component" value="Unassembled WGS sequence"/>
</dbReference>
<dbReference type="AlphaFoldDB" id="A0A327QUM9"/>
<comment type="caution">
    <text evidence="2">The sequence shown here is derived from an EMBL/GenBank/DDBJ whole genome shotgun (WGS) entry which is preliminary data.</text>
</comment>
<keyword evidence="1" id="KW-0472">Membrane</keyword>
<sequence length="107" mass="12210">MNNEEIKKILQEQLVKVPSNNFNQRFLQQVKMAPPAHKKVVYSMDEPLLIVMLIVAVALLLVLCLAPGDFPRTTLAVAWCTIVVFIVMIMLFSRITRRRISRPSSES</sequence>
<accession>A0A327QUM9</accession>
<dbReference type="RefSeq" id="WP_111596480.1">
    <property type="nucleotide sequence ID" value="NZ_QLLL01000002.1"/>
</dbReference>
<keyword evidence="3" id="KW-1185">Reference proteome</keyword>
<evidence type="ECO:0000256" key="1">
    <source>
        <dbReference type="SAM" id="Phobius"/>
    </source>
</evidence>
<keyword evidence="1" id="KW-0812">Transmembrane</keyword>
<evidence type="ECO:0000313" key="3">
    <source>
        <dbReference type="Proteomes" id="UP000249547"/>
    </source>
</evidence>
<evidence type="ECO:0000313" key="2">
    <source>
        <dbReference type="EMBL" id="RAJ08319.1"/>
    </source>
</evidence>